<keyword evidence="1" id="KW-0812">Transmembrane</keyword>
<dbReference type="PANTHER" id="PTHR22911:SF76">
    <property type="entry name" value="EAMA DOMAIN-CONTAINING PROTEIN"/>
    <property type="match status" value="1"/>
</dbReference>
<feature type="transmembrane region" description="Helical" evidence="1">
    <location>
        <begin position="266"/>
        <end position="284"/>
    </location>
</feature>
<dbReference type="RefSeq" id="WP_197529000.1">
    <property type="nucleotide sequence ID" value="NZ_CP036278.1"/>
</dbReference>
<dbReference type="GO" id="GO:0016020">
    <property type="term" value="C:membrane"/>
    <property type="evidence" value="ECO:0007669"/>
    <property type="project" value="InterPro"/>
</dbReference>
<dbReference type="Pfam" id="PF00892">
    <property type="entry name" value="EamA"/>
    <property type="match status" value="2"/>
</dbReference>
<name>A0A518AKL9_9BACT</name>
<evidence type="ECO:0000259" key="2">
    <source>
        <dbReference type="Pfam" id="PF00892"/>
    </source>
</evidence>
<organism evidence="3 4">
    <name type="scientific">Aeoliella mucimassa</name>
    <dbReference type="NCBI Taxonomy" id="2527972"/>
    <lineage>
        <taxon>Bacteria</taxon>
        <taxon>Pseudomonadati</taxon>
        <taxon>Planctomycetota</taxon>
        <taxon>Planctomycetia</taxon>
        <taxon>Pirellulales</taxon>
        <taxon>Lacipirellulaceae</taxon>
        <taxon>Aeoliella</taxon>
    </lineage>
</organism>
<dbReference type="KEGG" id="amuc:Pan181_14620"/>
<proteinExistence type="predicted"/>
<dbReference type="SUPFAM" id="SSF103481">
    <property type="entry name" value="Multidrug resistance efflux transporter EmrE"/>
    <property type="match status" value="2"/>
</dbReference>
<feature type="transmembrane region" description="Helical" evidence="1">
    <location>
        <begin position="91"/>
        <end position="110"/>
    </location>
</feature>
<feature type="transmembrane region" description="Helical" evidence="1">
    <location>
        <begin position="146"/>
        <end position="166"/>
    </location>
</feature>
<protein>
    <submittedName>
        <fullName evidence="3">EamA-like transporter family protein</fullName>
    </submittedName>
</protein>
<feature type="transmembrane region" description="Helical" evidence="1">
    <location>
        <begin position="211"/>
        <end position="228"/>
    </location>
</feature>
<evidence type="ECO:0000313" key="3">
    <source>
        <dbReference type="EMBL" id="QDU55273.1"/>
    </source>
</evidence>
<reference evidence="3 4" key="1">
    <citation type="submission" date="2019-02" db="EMBL/GenBank/DDBJ databases">
        <title>Deep-cultivation of Planctomycetes and their phenomic and genomic characterization uncovers novel biology.</title>
        <authorList>
            <person name="Wiegand S."/>
            <person name="Jogler M."/>
            <person name="Boedeker C."/>
            <person name="Pinto D."/>
            <person name="Vollmers J."/>
            <person name="Rivas-Marin E."/>
            <person name="Kohn T."/>
            <person name="Peeters S.H."/>
            <person name="Heuer A."/>
            <person name="Rast P."/>
            <person name="Oberbeckmann S."/>
            <person name="Bunk B."/>
            <person name="Jeske O."/>
            <person name="Meyerdierks A."/>
            <person name="Storesund J.E."/>
            <person name="Kallscheuer N."/>
            <person name="Luecker S."/>
            <person name="Lage O.M."/>
            <person name="Pohl T."/>
            <person name="Merkel B.J."/>
            <person name="Hornburger P."/>
            <person name="Mueller R.-W."/>
            <person name="Bruemmer F."/>
            <person name="Labrenz M."/>
            <person name="Spormann A.M."/>
            <person name="Op den Camp H."/>
            <person name="Overmann J."/>
            <person name="Amann R."/>
            <person name="Jetten M.S.M."/>
            <person name="Mascher T."/>
            <person name="Medema M.H."/>
            <person name="Devos D.P."/>
            <person name="Kaster A.-K."/>
            <person name="Ovreas L."/>
            <person name="Rohde M."/>
            <person name="Galperin M.Y."/>
            <person name="Jogler C."/>
        </authorList>
    </citation>
    <scope>NUCLEOTIDE SEQUENCE [LARGE SCALE GENOMIC DNA]</scope>
    <source>
        <strain evidence="3 4">Pan181</strain>
    </source>
</reference>
<keyword evidence="1" id="KW-0472">Membrane</keyword>
<accession>A0A518AKL9</accession>
<feature type="transmembrane region" description="Helical" evidence="1">
    <location>
        <begin position="122"/>
        <end position="140"/>
    </location>
</feature>
<dbReference type="InterPro" id="IPR037185">
    <property type="entry name" value="EmrE-like"/>
</dbReference>
<dbReference type="Proteomes" id="UP000315750">
    <property type="component" value="Chromosome"/>
</dbReference>
<feature type="transmembrane region" description="Helical" evidence="1">
    <location>
        <begin position="35"/>
        <end position="53"/>
    </location>
</feature>
<feature type="transmembrane region" description="Helical" evidence="1">
    <location>
        <begin position="178"/>
        <end position="199"/>
    </location>
</feature>
<feature type="domain" description="EamA" evidence="2">
    <location>
        <begin position="6"/>
        <end position="135"/>
    </location>
</feature>
<evidence type="ECO:0000313" key="4">
    <source>
        <dbReference type="Proteomes" id="UP000315750"/>
    </source>
</evidence>
<sequence>MAAVPLLLLLLGVFACAMSVIFIKNCEVDPVMLTGWRLLIAAVALTPVYIRDWRKHRAQLVRSHYTDPLIPGVVLTLHFFSWMYGARLTTAVNATVLVNLVPIAMPLLLIPLAGERLNRRELVATIVAAIGLVILCQADYHMSKEYLYGDLVCLGSMMLLAVYLALGRRYRHHPTIWLYLVPLYYLAAILSFLLAPWMAHSTYINWQQDGLSVLALGLVPTVIGHSMLNNAMRYFRGQVVALASMLQFVFAGILGYFFLSEPPPQMVFYPACGLILLAGVIVVLGEKREAAGKKAAAESA</sequence>
<keyword evidence="4" id="KW-1185">Reference proteome</keyword>
<keyword evidence="1" id="KW-1133">Transmembrane helix</keyword>
<feature type="transmembrane region" description="Helical" evidence="1">
    <location>
        <begin position="65"/>
        <end position="85"/>
    </location>
</feature>
<dbReference type="EMBL" id="CP036278">
    <property type="protein sequence ID" value="QDU55273.1"/>
    <property type="molecule type" value="Genomic_DNA"/>
</dbReference>
<evidence type="ECO:0000256" key="1">
    <source>
        <dbReference type="SAM" id="Phobius"/>
    </source>
</evidence>
<dbReference type="PANTHER" id="PTHR22911">
    <property type="entry name" value="ACYL-MALONYL CONDENSING ENZYME-RELATED"/>
    <property type="match status" value="1"/>
</dbReference>
<dbReference type="AlphaFoldDB" id="A0A518AKL9"/>
<feature type="domain" description="EamA" evidence="2">
    <location>
        <begin position="148"/>
        <end position="284"/>
    </location>
</feature>
<dbReference type="InterPro" id="IPR000620">
    <property type="entry name" value="EamA_dom"/>
</dbReference>
<gene>
    <name evidence="3" type="ORF">Pan181_14620</name>
</gene>
<feature type="transmembrane region" description="Helical" evidence="1">
    <location>
        <begin position="240"/>
        <end position="260"/>
    </location>
</feature>